<gene>
    <name evidence="1" type="ORF">OVS_03650</name>
</gene>
<reference evidence="1 2" key="1">
    <citation type="journal article" date="2014" name="Genome Announc.">
        <title>Complete Genome Sequence of Mycoplasma ovis Strain Michigan, a Hemoplasma of Sheep with Two Distinct 16S rRNA Genes.</title>
        <authorList>
            <person name="Deshuillers P.L."/>
            <person name="Santos A.P."/>
            <person name="do Nascimento N.C."/>
            <person name="Hampel J.A."/>
            <person name="Bergin I.L."/>
            <person name="Dyson M.C."/>
            <person name="Messick J.B."/>
        </authorList>
    </citation>
    <scope>NUCLEOTIDE SEQUENCE [LARGE SCALE GENOMIC DNA]</scope>
    <source>
        <strain evidence="1 2">Michigan</strain>
    </source>
</reference>
<name>A0ABN4BSF6_9MOLU</name>
<accession>A0ABN4BSF6</accession>
<dbReference type="Proteomes" id="UP000018745">
    <property type="component" value="Chromosome"/>
</dbReference>
<protein>
    <submittedName>
        <fullName evidence="1">Uncharacterized protein</fullName>
    </submittedName>
</protein>
<evidence type="ECO:0000313" key="1">
    <source>
        <dbReference type="EMBL" id="AHC40478.1"/>
    </source>
</evidence>
<organism evidence="1 2">
    <name type="scientific">Mycoplasma ovis str. Michigan</name>
    <dbReference type="NCBI Taxonomy" id="1415773"/>
    <lineage>
        <taxon>Bacteria</taxon>
        <taxon>Bacillati</taxon>
        <taxon>Mycoplasmatota</taxon>
        <taxon>Mollicutes</taxon>
        <taxon>Mycoplasmataceae</taxon>
        <taxon>Mycoplasma</taxon>
    </lineage>
</organism>
<sequence>MIVLGIGGVSIAANNYESAVPSWNSSVTIKTSKVENKAGSSLVSRDLTKISPYDFPEMARRGAFK</sequence>
<keyword evidence="2" id="KW-1185">Reference proteome</keyword>
<dbReference type="EMBL" id="CP006935">
    <property type="protein sequence ID" value="AHC40478.1"/>
    <property type="molecule type" value="Genomic_DNA"/>
</dbReference>
<proteinExistence type="predicted"/>
<evidence type="ECO:0000313" key="2">
    <source>
        <dbReference type="Proteomes" id="UP000018745"/>
    </source>
</evidence>